<evidence type="ECO:0000256" key="6">
    <source>
        <dbReference type="ARBA" id="ARBA00022777"/>
    </source>
</evidence>
<dbReference type="GO" id="GO:0046983">
    <property type="term" value="F:protein dimerization activity"/>
    <property type="evidence" value="ECO:0007669"/>
    <property type="project" value="InterPro"/>
</dbReference>
<evidence type="ECO:0000256" key="8">
    <source>
        <dbReference type="ARBA" id="ARBA00023012"/>
    </source>
</evidence>
<organism evidence="11 12">
    <name type="scientific">Thermomonospora umbrina</name>
    <dbReference type="NCBI Taxonomy" id="111806"/>
    <lineage>
        <taxon>Bacteria</taxon>
        <taxon>Bacillati</taxon>
        <taxon>Actinomycetota</taxon>
        <taxon>Actinomycetes</taxon>
        <taxon>Streptosporangiales</taxon>
        <taxon>Thermomonosporaceae</taxon>
        <taxon>Thermomonospora</taxon>
    </lineage>
</organism>
<dbReference type="InterPro" id="IPR025828">
    <property type="entry name" value="Put_sensor_dom"/>
</dbReference>
<evidence type="ECO:0000256" key="5">
    <source>
        <dbReference type="ARBA" id="ARBA00022741"/>
    </source>
</evidence>
<keyword evidence="12" id="KW-1185">Reference proteome</keyword>
<comment type="caution">
    <text evidence="11">The sequence shown here is derived from an EMBL/GenBank/DDBJ whole genome shotgun (WGS) entry which is preliminary data.</text>
</comment>
<evidence type="ECO:0000313" key="11">
    <source>
        <dbReference type="EMBL" id="REE97628.1"/>
    </source>
</evidence>
<dbReference type="InterPro" id="IPR003594">
    <property type="entry name" value="HATPase_dom"/>
</dbReference>
<keyword evidence="8" id="KW-0902">Two-component regulatory system</keyword>
<evidence type="ECO:0000313" key="12">
    <source>
        <dbReference type="Proteomes" id="UP000256661"/>
    </source>
</evidence>
<dbReference type="Pfam" id="PF13796">
    <property type="entry name" value="Sensor"/>
    <property type="match status" value="1"/>
</dbReference>
<dbReference type="GO" id="GO:0000155">
    <property type="term" value="F:phosphorelay sensor kinase activity"/>
    <property type="evidence" value="ECO:0007669"/>
    <property type="project" value="InterPro"/>
</dbReference>
<protein>
    <recommendedName>
        <fullName evidence="2">histidine kinase</fullName>
        <ecNumber evidence="2">2.7.13.3</ecNumber>
    </recommendedName>
</protein>
<accession>A0A3D9SNZ8</accession>
<evidence type="ECO:0000259" key="10">
    <source>
        <dbReference type="SMART" id="SM00387"/>
    </source>
</evidence>
<sequence length="431" mass="46579">MASRVGARIGESWRAAWRGLGLSLLSLVVGVAVFCSVVTGISLLMAGIGILVVPMVMLWMRRFTDLHRRLVTEWTGVRIDSPYSPERRPSPGPRGWWKTGTRALSDRATWRDLLWLLINPVAGGALALLPAAMIWNGVFGIMLAAGLWLPTTETGDIQWYMFVPVSSWGTAWAAGVVGSMSAIMGLHVAKPLLLTYGRWCRLLLAPTRKAQLAMRVRHLTETRSDAVGAQASELRRIERDLHDGAQARLVAMGMTLGAIEHLLDRDPEKARLLLAEARSNSAKALGELRDLVRGIHPPVLADRGLVDAVRALALDHPMPVEVSSELTERLEAPVETAAYFAVAEILTNAAKHSGARRVWVDVRHERDVLRISVTDDGRGGADPAAGGGLRGVERRVGTFDGVLAVTSPPGGPTIVTLEVPCALSSPRTSPC</sequence>
<dbReference type="SUPFAM" id="SSF55874">
    <property type="entry name" value="ATPase domain of HSP90 chaperone/DNA topoisomerase II/histidine kinase"/>
    <property type="match status" value="1"/>
</dbReference>
<proteinExistence type="predicted"/>
<keyword evidence="9" id="KW-0812">Transmembrane</keyword>
<dbReference type="AlphaFoldDB" id="A0A3D9SNZ8"/>
<dbReference type="Pfam" id="PF02518">
    <property type="entry name" value="HATPase_c"/>
    <property type="match status" value="1"/>
</dbReference>
<evidence type="ECO:0000256" key="1">
    <source>
        <dbReference type="ARBA" id="ARBA00000085"/>
    </source>
</evidence>
<keyword evidence="5" id="KW-0547">Nucleotide-binding</keyword>
<feature type="transmembrane region" description="Helical" evidence="9">
    <location>
        <begin position="15"/>
        <end position="34"/>
    </location>
</feature>
<feature type="transmembrane region" description="Helical" evidence="9">
    <location>
        <begin position="116"/>
        <end position="149"/>
    </location>
</feature>
<keyword evidence="4" id="KW-0808">Transferase</keyword>
<dbReference type="InterPro" id="IPR036890">
    <property type="entry name" value="HATPase_C_sf"/>
</dbReference>
<feature type="domain" description="Histidine kinase/HSP90-like ATPase" evidence="10">
    <location>
        <begin position="333"/>
        <end position="423"/>
    </location>
</feature>
<keyword evidence="9" id="KW-1133">Transmembrane helix</keyword>
<keyword evidence="3" id="KW-0597">Phosphoprotein</keyword>
<keyword evidence="6 11" id="KW-0418">Kinase</keyword>
<evidence type="ECO:0000256" key="3">
    <source>
        <dbReference type="ARBA" id="ARBA00022553"/>
    </source>
</evidence>
<keyword evidence="7" id="KW-0067">ATP-binding</keyword>
<evidence type="ECO:0000256" key="2">
    <source>
        <dbReference type="ARBA" id="ARBA00012438"/>
    </source>
</evidence>
<dbReference type="Gene3D" id="3.30.565.10">
    <property type="entry name" value="Histidine kinase-like ATPase, C-terminal domain"/>
    <property type="match status" value="1"/>
</dbReference>
<evidence type="ECO:0000256" key="7">
    <source>
        <dbReference type="ARBA" id="ARBA00022840"/>
    </source>
</evidence>
<dbReference type="EC" id="2.7.13.3" evidence="2"/>
<feature type="transmembrane region" description="Helical" evidence="9">
    <location>
        <begin position="40"/>
        <end position="60"/>
    </location>
</feature>
<dbReference type="PANTHER" id="PTHR24421">
    <property type="entry name" value="NITRATE/NITRITE SENSOR PROTEIN NARX-RELATED"/>
    <property type="match status" value="1"/>
</dbReference>
<gene>
    <name evidence="11" type="ORF">DFJ69_3101</name>
</gene>
<dbReference type="Pfam" id="PF07730">
    <property type="entry name" value="HisKA_3"/>
    <property type="match status" value="1"/>
</dbReference>
<dbReference type="GO" id="GO:0005524">
    <property type="term" value="F:ATP binding"/>
    <property type="evidence" value="ECO:0007669"/>
    <property type="project" value="UniProtKB-KW"/>
</dbReference>
<evidence type="ECO:0000256" key="4">
    <source>
        <dbReference type="ARBA" id="ARBA00022679"/>
    </source>
</evidence>
<dbReference type="InterPro" id="IPR050482">
    <property type="entry name" value="Sensor_HK_TwoCompSys"/>
</dbReference>
<dbReference type="CDD" id="cd16917">
    <property type="entry name" value="HATPase_UhpB-NarQ-NarX-like"/>
    <property type="match status" value="1"/>
</dbReference>
<dbReference type="PANTHER" id="PTHR24421:SF10">
    <property type="entry name" value="NITRATE_NITRITE SENSOR PROTEIN NARQ"/>
    <property type="match status" value="1"/>
</dbReference>
<name>A0A3D9SNZ8_9ACTN</name>
<dbReference type="Gene3D" id="1.20.5.1930">
    <property type="match status" value="1"/>
</dbReference>
<reference evidence="11 12" key="1">
    <citation type="submission" date="2018-08" db="EMBL/GenBank/DDBJ databases">
        <title>Sequencing the genomes of 1000 actinobacteria strains.</title>
        <authorList>
            <person name="Klenk H.-P."/>
        </authorList>
    </citation>
    <scope>NUCLEOTIDE SEQUENCE [LARGE SCALE GENOMIC DNA]</scope>
    <source>
        <strain evidence="11 12">DSM 43927</strain>
    </source>
</reference>
<comment type="catalytic activity">
    <reaction evidence="1">
        <text>ATP + protein L-histidine = ADP + protein N-phospho-L-histidine.</text>
        <dbReference type="EC" id="2.7.13.3"/>
    </reaction>
</comment>
<dbReference type="GO" id="GO:0016020">
    <property type="term" value="C:membrane"/>
    <property type="evidence" value="ECO:0007669"/>
    <property type="project" value="InterPro"/>
</dbReference>
<dbReference type="Proteomes" id="UP000256661">
    <property type="component" value="Unassembled WGS sequence"/>
</dbReference>
<keyword evidence="9" id="KW-0472">Membrane</keyword>
<evidence type="ECO:0000256" key="9">
    <source>
        <dbReference type="SAM" id="Phobius"/>
    </source>
</evidence>
<dbReference type="SMART" id="SM00387">
    <property type="entry name" value="HATPase_c"/>
    <property type="match status" value="1"/>
</dbReference>
<dbReference type="InterPro" id="IPR011712">
    <property type="entry name" value="Sig_transdc_His_kin_sub3_dim/P"/>
</dbReference>
<dbReference type="EMBL" id="QTTT01000001">
    <property type="protein sequence ID" value="REE97628.1"/>
    <property type="molecule type" value="Genomic_DNA"/>
</dbReference>